<gene>
    <name evidence="2" type="ORF">KFL_007780140</name>
</gene>
<feature type="region of interest" description="Disordered" evidence="1">
    <location>
        <begin position="442"/>
        <end position="522"/>
    </location>
</feature>
<feature type="compositionally biased region" description="Basic and acidic residues" evidence="1">
    <location>
        <begin position="494"/>
        <end position="516"/>
    </location>
</feature>
<sequence length="522" mass="61529">MEHTERAPTSPIESVDADVLLELLDRHSDMRASSVASLACTSRSFRDATGRAWPLMMAAYERRCDETSRARPSIDLGRCVDPLACEEDCEYEADTTPSGKPYVSFSVRNLMMEAEKEAALMPVSAARKTFFLASEDLRSLRAHKDVHARKFFRFRDVIEATMLRFGRREAMKKMLAYARKRDRAQDARASRWREVEEISRSTVQESDWPCFQDLLEIAGDYLRKGTGGLRLVRERCKRFQLFLAMVVPYRGRKDMATSVIAKQTVTFMRATAAPSRRQDLHTTSTVPRRRNVARRDGGYFFEKLRRIGKAAELNTLERRERRNFQLKRFIRQVDQDARKNAEQTLARTLVTLADGYDGLRELFPEESDLLSDSGTDIRDFWRENSHEYDDEVVYLRKLFRDHEEEEDRKKRGGRAYDEPWKRSGERKDSRRVWEDVKKEGDHVLEEKERIQEHRAQVEKKAEQRAEEDANREKERRKDDRKRAEQRAEEDEERVQEQEKKAERKAEKRSKEDRQEWNDGSYM</sequence>
<accession>A0A1Y1IRY2</accession>
<reference evidence="2 3" key="1">
    <citation type="journal article" date="2014" name="Nat. Commun.">
        <title>Klebsormidium flaccidum genome reveals primary factors for plant terrestrial adaptation.</title>
        <authorList>
            <person name="Hori K."/>
            <person name="Maruyama F."/>
            <person name="Fujisawa T."/>
            <person name="Togashi T."/>
            <person name="Yamamoto N."/>
            <person name="Seo M."/>
            <person name="Sato S."/>
            <person name="Yamada T."/>
            <person name="Mori H."/>
            <person name="Tajima N."/>
            <person name="Moriyama T."/>
            <person name="Ikeuchi M."/>
            <person name="Watanabe M."/>
            <person name="Wada H."/>
            <person name="Kobayashi K."/>
            <person name="Saito M."/>
            <person name="Masuda T."/>
            <person name="Sasaki-Sekimoto Y."/>
            <person name="Mashiguchi K."/>
            <person name="Awai K."/>
            <person name="Shimojima M."/>
            <person name="Masuda S."/>
            <person name="Iwai M."/>
            <person name="Nobusawa T."/>
            <person name="Narise T."/>
            <person name="Kondo S."/>
            <person name="Saito H."/>
            <person name="Sato R."/>
            <person name="Murakawa M."/>
            <person name="Ihara Y."/>
            <person name="Oshima-Yamada Y."/>
            <person name="Ohtaka K."/>
            <person name="Satoh M."/>
            <person name="Sonobe K."/>
            <person name="Ishii M."/>
            <person name="Ohtani R."/>
            <person name="Kanamori-Sato M."/>
            <person name="Honoki R."/>
            <person name="Miyazaki D."/>
            <person name="Mochizuki H."/>
            <person name="Umetsu J."/>
            <person name="Higashi K."/>
            <person name="Shibata D."/>
            <person name="Kamiya Y."/>
            <person name="Sato N."/>
            <person name="Nakamura Y."/>
            <person name="Tabata S."/>
            <person name="Ida S."/>
            <person name="Kurokawa K."/>
            <person name="Ohta H."/>
        </authorList>
    </citation>
    <scope>NUCLEOTIDE SEQUENCE [LARGE SCALE GENOMIC DNA]</scope>
    <source>
        <strain evidence="2 3">NIES-2285</strain>
    </source>
</reference>
<name>A0A1Y1IRY2_KLENI</name>
<keyword evidence="3" id="KW-1185">Reference proteome</keyword>
<evidence type="ECO:0000256" key="1">
    <source>
        <dbReference type="SAM" id="MobiDB-lite"/>
    </source>
</evidence>
<organism evidence="2 3">
    <name type="scientific">Klebsormidium nitens</name>
    <name type="common">Green alga</name>
    <name type="synonym">Ulothrix nitens</name>
    <dbReference type="NCBI Taxonomy" id="105231"/>
    <lineage>
        <taxon>Eukaryota</taxon>
        <taxon>Viridiplantae</taxon>
        <taxon>Streptophyta</taxon>
        <taxon>Klebsormidiophyceae</taxon>
        <taxon>Klebsormidiales</taxon>
        <taxon>Klebsormidiaceae</taxon>
        <taxon>Klebsormidium</taxon>
    </lineage>
</organism>
<feature type="compositionally biased region" description="Basic and acidic residues" evidence="1">
    <location>
        <begin position="442"/>
        <end position="486"/>
    </location>
</feature>
<dbReference type="AlphaFoldDB" id="A0A1Y1IRY2"/>
<dbReference type="Proteomes" id="UP000054558">
    <property type="component" value="Unassembled WGS sequence"/>
</dbReference>
<evidence type="ECO:0000313" key="3">
    <source>
        <dbReference type="Proteomes" id="UP000054558"/>
    </source>
</evidence>
<proteinExistence type="predicted"/>
<protein>
    <submittedName>
        <fullName evidence="2">Uncharacterized protein</fullName>
    </submittedName>
</protein>
<evidence type="ECO:0000313" key="2">
    <source>
        <dbReference type="EMBL" id="GAQ91407.1"/>
    </source>
</evidence>
<dbReference type="EMBL" id="DF237727">
    <property type="protein sequence ID" value="GAQ91407.1"/>
    <property type="molecule type" value="Genomic_DNA"/>
</dbReference>